<proteinExistence type="predicted"/>
<sequence length="59" mass="6545">MHITFKSEKAVLKAGQGFSLAEGKPKKGLPYRIEIPIQFISIIRKESLLNVTTICTKGN</sequence>
<dbReference type="EMBL" id="SULG01000072">
    <property type="protein sequence ID" value="TLD40914.1"/>
    <property type="molecule type" value="Genomic_DNA"/>
</dbReference>
<organism evidence="1 2">
    <name type="scientific">Candidatus Jettenia ecosi</name>
    <dbReference type="NCBI Taxonomy" id="2494326"/>
    <lineage>
        <taxon>Bacteria</taxon>
        <taxon>Pseudomonadati</taxon>
        <taxon>Planctomycetota</taxon>
        <taxon>Candidatus Brocadiia</taxon>
        <taxon>Candidatus Brocadiales</taxon>
        <taxon>Candidatus Brocadiaceae</taxon>
        <taxon>Candidatus Jettenia</taxon>
    </lineage>
</organism>
<evidence type="ECO:0000313" key="1">
    <source>
        <dbReference type="EMBL" id="TLD40914.1"/>
    </source>
</evidence>
<evidence type="ECO:0000313" key="2">
    <source>
        <dbReference type="Proteomes" id="UP000319783"/>
    </source>
</evidence>
<dbReference type="Proteomes" id="UP000319783">
    <property type="component" value="Unassembled WGS sequence"/>
</dbReference>
<dbReference type="AlphaFoldDB" id="A0A533Q8E5"/>
<protein>
    <submittedName>
        <fullName evidence="1">Uncharacterized protein</fullName>
    </submittedName>
</protein>
<reference evidence="1 2" key="1">
    <citation type="submission" date="2019-04" db="EMBL/GenBank/DDBJ databases">
        <title>Genome of a novel bacterium Candidatus Jettenia ecosi reconstructed from metagenome of an anammox bioreactor.</title>
        <authorList>
            <person name="Mardanov A.V."/>
            <person name="Beletsky A.V."/>
            <person name="Ravin N.V."/>
            <person name="Botchkova E.A."/>
            <person name="Litti Y.V."/>
            <person name="Nozhevnikova A.N."/>
        </authorList>
    </citation>
    <scope>NUCLEOTIDE SEQUENCE [LARGE SCALE GENOMIC DNA]</scope>
    <source>
        <strain evidence="1">J2</strain>
    </source>
</reference>
<name>A0A533Q8E5_9BACT</name>
<accession>A0A533Q8E5</accession>
<gene>
    <name evidence="1" type="ORF">JETT_2834</name>
</gene>
<comment type="caution">
    <text evidence="1">The sequence shown here is derived from an EMBL/GenBank/DDBJ whole genome shotgun (WGS) entry which is preliminary data.</text>
</comment>